<reference evidence="8 9" key="1">
    <citation type="submission" date="2015-04" db="EMBL/GenBank/DDBJ databases">
        <authorList>
            <person name="Heijne W.H."/>
            <person name="Fedorova N.D."/>
            <person name="Nierman W.C."/>
            <person name="Vollebregt A.W."/>
            <person name="Zhao Z."/>
            <person name="Wu L."/>
            <person name="Kumar M."/>
            <person name="Stam H."/>
            <person name="van den Berg M.A."/>
            <person name="Pel H.J."/>
        </authorList>
    </citation>
    <scope>NUCLEOTIDE SEQUENCE [LARGE SCALE GENOMIC DNA]</scope>
    <source>
        <strain evidence="8 9">CBS 393.64</strain>
    </source>
</reference>
<organism evidence="8 9">
    <name type="scientific">Rasamsonia emersonii (strain ATCC 16479 / CBS 393.64 / IMI 116815)</name>
    <dbReference type="NCBI Taxonomy" id="1408163"/>
    <lineage>
        <taxon>Eukaryota</taxon>
        <taxon>Fungi</taxon>
        <taxon>Dikarya</taxon>
        <taxon>Ascomycota</taxon>
        <taxon>Pezizomycotina</taxon>
        <taxon>Eurotiomycetes</taxon>
        <taxon>Eurotiomycetidae</taxon>
        <taxon>Eurotiales</taxon>
        <taxon>Trichocomaceae</taxon>
        <taxon>Rasamsonia</taxon>
    </lineage>
</organism>
<keyword evidence="5 7" id="KW-0472">Membrane</keyword>
<evidence type="ECO:0000256" key="6">
    <source>
        <dbReference type="SAM" id="MobiDB-lite"/>
    </source>
</evidence>
<feature type="transmembrane region" description="Helical" evidence="7">
    <location>
        <begin position="84"/>
        <end position="102"/>
    </location>
</feature>
<evidence type="ECO:0000256" key="7">
    <source>
        <dbReference type="SAM" id="Phobius"/>
    </source>
</evidence>
<feature type="transmembrane region" description="Helical" evidence="7">
    <location>
        <begin position="114"/>
        <end position="137"/>
    </location>
</feature>
<evidence type="ECO:0000313" key="9">
    <source>
        <dbReference type="Proteomes" id="UP000053958"/>
    </source>
</evidence>
<comment type="caution">
    <text evidence="8">The sequence shown here is derived from an EMBL/GenBank/DDBJ whole genome shotgun (WGS) entry which is preliminary data.</text>
</comment>
<evidence type="ECO:0000256" key="1">
    <source>
        <dbReference type="ARBA" id="ARBA00004141"/>
    </source>
</evidence>
<dbReference type="InterPro" id="IPR007881">
    <property type="entry name" value="UNC-50"/>
</dbReference>
<evidence type="ECO:0000256" key="2">
    <source>
        <dbReference type="ARBA" id="ARBA00006293"/>
    </source>
</evidence>
<evidence type="ECO:0000256" key="5">
    <source>
        <dbReference type="ARBA" id="ARBA00023136"/>
    </source>
</evidence>
<dbReference type="Proteomes" id="UP000053958">
    <property type="component" value="Unassembled WGS sequence"/>
</dbReference>
<keyword evidence="9" id="KW-1185">Reference proteome</keyword>
<dbReference type="STRING" id="1408163.A0A0F4Z5F5"/>
<comment type="subcellular location">
    <subcellularLocation>
        <location evidence="1">Membrane</location>
        <topology evidence="1">Multi-pass membrane protein</topology>
    </subcellularLocation>
</comment>
<dbReference type="Pfam" id="PF05216">
    <property type="entry name" value="UNC-50"/>
    <property type="match status" value="1"/>
</dbReference>
<dbReference type="GO" id="GO:0000139">
    <property type="term" value="C:Golgi membrane"/>
    <property type="evidence" value="ECO:0007669"/>
    <property type="project" value="TreeGrafter"/>
</dbReference>
<dbReference type="EMBL" id="LASV01000013">
    <property type="protein sequence ID" value="KKA25759.1"/>
    <property type="molecule type" value="Genomic_DNA"/>
</dbReference>
<dbReference type="PANTHER" id="PTHR12841">
    <property type="entry name" value="PROTEIN UNC-50 HOMOLOG"/>
    <property type="match status" value="1"/>
</dbReference>
<dbReference type="RefSeq" id="XP_013332371.1">
    <property type="nucleotide sequence ID" value="XM_013476917.1"/>
</dbReference>
<proteinExistence type="inferred from homology"/>
<dbReference type="OrthoDB" id="10027013at2759"/>
<accession>A0A0F4Z5F5</accession>
<protein>
    <submittedName>
        <fullName evidence="8">Integral membrane protein</fullName>
    </submittedName>
</protein>
<name>A0A0F4Z5F5_RASE3</name>
<evidence type="ECO:0000256" key="4">
    <source>
        <dbReference type="ARBA" id="ARBA00022989"/>
    </source>
</evidence>
<keyword evidence="4 7" id="KW-1133">Transmembrane helix</keyword>
<dbReference type="PANTHER" id="PTHR12841:SF6">
    <property type="entry name" value="PROTEIN UNC-50 HOMOLOG"/>
    <property type="match status" value="1"/>
</dbReference>
<evidence type="ECO:0000256" key="3">
    <source>
        <dbReference type="ARBA" id="ARBA00022692"/>
    </source>
</evidence>
<sequence>MNPHISVPRQHSGPSTFGGSGPSNRGSSFRMPRFFKRLFKFPQMDFEMAIWEMTSLLIAPKKVFKSMYYHKQTKNTWHRPDPSFTYLLSFFLLLTALAWGLAYSPSFGSIVRLALLFVFVHFIGTSLVISTLAYLLVGRIFGPNGAASSLTGFRGSRGRRRGAAQGLFVQPGEKEQVEFGYCFDLGIKPRLLPTLPPSLRPPIPPAAPPHPQPDELPLHVPREHTLSFRIGLLHLHHFPGIQRTSLPAQYRTASAADPGPRRIVAGEFDCRVERRHARSWSRRPLLGSVISFPTPIIITSEDESKRYIFSNGKKRERKGMEMLMSFTFYYLIKVKGLRFWVCYIYSPEKNTNNDNNWVERVEILGKALACVVFFFLLPPGGRYIMISYN</sequence>
<feature type="region of interest" description="Disordered" evidence="6">
    <location>
        <begin position="1"/>
        <end position="25"/>
    </location>
</feature>
<comment type="similarity">
    <text evidence="2">Belongs to the unc-50 family.</text>
</comment>
<feature type="transmembrane region" description="Helical" evidence="7">
    <location>
        <begin position="323"/>
        <end position="346"/>
    </location>
</feature>
<keyword evidence="3 7" id="KW-0812">Transmembrane</keyword>
<gene>
    <name evidence="8" type="ORF">T310_0237</name>
</gene>
<dbReference type="AlphaFoldDB" id="A0A0F4Z5F5"/>
<evidence type="ECO:0000313" key="8">
    <source>
        <dbReference type="EMBL" id="KKA25759.1"/>
    </source>
</evidence>
<feature type="transmembrane region" description="Helical" evidence="7">
    <location>
        <begin position="366"/>
        <end position="385"/>
    </location>
</feature>
<dbReference type="GeneID" id="25312292"/>